<dbReference type="Proteomes" id="UP001064782">
    <property type="component" value="Unassembled WGS sequence"/>
</dbReference>
<dbReference type="AlphaFoldDB" id="A0A9P3Q3K8"/>
<protein>
    <recommendedName>
        <fullName evidence="2">HNH nuclease domain-containing protein</fullName>
    </recommendedName>
</protein>
<dbReference type="EMBL" id="BRXE01000002">
    <property type="protein sequence ID" value="GLB81271.1"/>
    <property type="molecule type" value="Genomic_DNA"/>
</dbReference>
<proteinExistence type="predicted"/>
<feature type="compositionally biased region" description="Basic and acidic residues" evidence="1">
    <location>
        <begin position="489"/>
        <end position="501"/>
    </location>
</feature>
<dbReference type="Gene3D" id="1.10.30.50">
    <property type="match status" value="1"/>
</dbReference>
<evidence type="ECO:0000256" key="1">
    <source>
        <dbReference type="SAM" id="MobiDB-lite"/>
    </source>
</evidence>
<reference evidence="4" key="1">
    <citation type="submission" date="2022-08" db="EMBL/GenBank/DDBJ databases">
        <title>Mycobacterium kiyosense sp. nov., scotochromogenic slow-glowing species isolated from respiratory specimens.</title>
        <authorList>
            <person name="Fukano H."/>
            <person name="Kazumi Y."/>
            <person name="Sakagami N."/>
            <person name="Ato M."/>
            <person name="Mitarai S."/>
            <person name="Hoshino Y."/>
        </authorList>
    </citation>
    <scope>NUCLEOTIDE SEQUENCE</scope>
    <source>
        <strain evidence="4">1413</strain>
        <strain evidence="3">SRL2020-028</strain>
    </source>
</reference>
<sequence length="536" mass="58073">MPPGLRVRIVGGCGTIEHVFEPLNVQPPDTEDRAVLWAWLDDMDKLRRRVLRTPTAESAGWMEAVRAGARLENQAAAAQLKAIGELFAYRLTQSAETADWAIDTMEAVAAEVAAGLRISQRRAQTKLRWARALRERVPKVGALFAAGEIDFCAFATVVSRTELITDPEVLARVDGLVAANLTRWPSLTAGRLAGKVDSLVAQADRDAVRRRQERHVQREVSFSDDHEGITYLEGGLFTPDARALQARLSALAATVCPHDPRSMDERRADALGALADGADRLGCRCAREDCAAQDRKPSPAVVIHVIAERATLTGAGSTPASLVEAGALITPEVLAELALTAKQVPLIHPGCRPPEPGYRPSQQLADFVRCRDLTCRWPGCDVPATRCDVDHTIPYAQGGPTHAGNLKCYCRTHHLVKSFWGWREKQLADGTLILTSPAGETHVTTPGSALLFPSLCAAVGGMPSPETDTPPADYCAERTAMMPKRRRTRAQDRATRIATERRHNRQARTAGDAAYLSHGGLSHGGPAPPDDEPPPF</sequence>
<evidence type="ECO:0000313" key="4">
    <source>
        <dbReference type="EMBL" id="GLD28132.1"/>
    </source>
</evidence>
<evidence type="ECO:0000259" key="2">
    <source>
        <dbReference type="SMART" id="SM00507"/>
    </source>
</evidence>
<dbReference type="SMART" id="SM00507">
    <property type="entry name" value="HNHc"/>
    <property type="match status" value="1"/>
</dbReference>
<accession>A0A9P3Q3K8</accession>
<feature type="region of interest" description="Disordered" evidence="1">
    <location>
        <begin position="483"/>
        <end position="536"/>
    </location>
</feature>
<dbReference type="InterPro" id="IPR003615">
    <property type="entry name" value="HNH_nuc"/>
</dbReference>
<name>A0A9P3Q3K8_9MYCO</name>
<dbReference type="CDD" id="cd00085">
    <property type="entry name" value="HNHc"/>
    <property type="match status" value="1"/>
</dbReference>
<keyword evidence="5" id="KW-1185">Reference proteome</keyword>
<gene>
    <name evidence="4" type="ORF">Mkiyose1413_00150</name>
    <name evidence="3" type="ORF">SRL2020028_05270</name>
</gene>
<evidence type="ECO:0000313" key="3">
    <source>
        <dbReference type="EMBL" id="GLB81271.1"/>
    </source>
</evidence>
<organism evidence="4 5">
    <name type="scientific">Mycobacterium kiyosense</name>
    <dbReference type="NCBI Taxonomy" id="2871094"/>
    <lineage>
        <taxon>Bacteria</taxon>
        <taxon>Bacillati</taxon>
        <taxon>Actinomycetota</taxon>
        <taxon>Actinomycetes</taxon>
        <taxon>Mycobacteriales</taxon>
        <taxon>Mycobacteriaceae</taxon>
        <taxon>Mycobacterium</taxon>
    </lineage>
</organism>
<dbReference type="EMBL" id="BRZI01000001">
    <property type="protein sequence ID" value="GLD28132.1"/>
    <property type="molecule type" value="Genomic_DNA"/>
</dbReference>
<feature type="domain" description="HNH nuclease" evidence="2">
    <location>
        <begin position="363"/>
        <end position="415"/>
    </location>
</feature>
<dbReference type="InterPro" id="IPR003870">
    <property type="entry name" value="DUF222"/>
</dbReference>
<dbReference type="Pfam" id="PF02720">
    <property type="entry name" value="DUF222"/>
    <property type="match status" value="1"/>
</dbReference>
<dbReference type="Proteomes" id="UP001165663">
    <property type="component" value="Unassembled WGS sequence"/>
</dbReference>
<evidence type="ECO:0000313" key="5">
    <source>
        <dbReference type="Proteomes" id="UP001064782"/>
    </source>
</evidence>
<comment type="caution">
    <text evidence="4">The sequence shown here is derived from an EMBL/GenBank/DDBJ whole genome shotgun (WGS) entry which is preliminary data.</text>
</comment>